<proteinExistence type="predicted"/>
<organism evidence="2 3">
    <name type="scientific">Tupaia chinensis</name>
    <name type="common">Chinese tree shrew</name>
    <name type="synonym">Tupaia belangeri chinensis</name>
    <dbReference type="NCBI Taxonomy" id="246437"/>
    <lineage>
        <taxon>Eukaryota</taxon>
        <taxon>Metazoa</taxon>
        <taxon>Chordata</taxon>
        <taxon>Craniata</taxon>
        <taxon>Vertebrata</taxon>
        <taxon>Euteleostomi</taxon>
        <taxon>Mammalia</taxon>
        <taxon>Eutheria</taxon>
        <taxon>Euarchontoglires</taxon>
        <taxon>Scandentia</taxon>
        <taxon>Tupaiidae</taxon>
        <taxon>Tupaia</taxon>
    </lineage>
</organism>
<gene>
    <name evidence="2" type="ORF">TREES_T100001871</name>
</gene>
<reference evidence="3" key="2">
    <citation type="journal article" date="2013" name="Nat. Commun.">
        <title>Genome of the Chinese tree shrew.</title>
        <authorList>
            <person name="Fan Y."/>
            <person name="Huang Z.Y."/>
            <person name="Cao C.C."/>
            <person name="Chen C.S."/>
            <person name="Chen Y.X."/>
            <person name="Fan D.D."/>
            <person name="He J."/>
            <person name="Hou H.L."/>
            <person name="Hu L."/>
            <person name="Hu X.T."/>
            <person name="Jiang X.T."/>
            <person name="Lai R."/>
            <person name="Lang Y.S."/>
            <person name="Liang B."/>
            <person name="Liao S.G."/>
            <person name="Mu D."/>
            <person name="Ma Y.Y."/>
            <person name="Niu Y.Y."/>
            <person name="Sun X.Q."/>
            <person name="Xia J.Q."/>
            <person name="Xiao J."/>
            <person name="Xiong Z.Q."/>
            <person name="Xu L."/>
            <person name="Yang L."/>
            <person name="Zhang Y."/>
            <person name="Zhao W."/>
            <person name="Zhao X.D."/>
            <person name="Zheng Y.T."/>
            <person name="Zhou J.M."/>
            <person name="Zhu Y.B."/>
            <person name="Zhang G.J."/>
            <person name="Wang J."/>
            <person name="Yao Y.G."/>
        </authorList>
    </citation>
    <scope>NUCLEOTIDE SEQUENCE [LARGE SCALE GENOMIC DNA]</scope>
</reference>
<keyword evidence="3" id="KW-1185">Reference proteome</keyword>
<reference evidence="3" key="1">
    <citation type="submission" date="2012-07" db="EMBL/GenBank/DDBJ databases">
        <title>Genome of the Chinese tree shrew, a rising model animal genetically related to primates.</title>
        <authorList>
            <person name="Zhang G."/>
            <person name="Fan Y."/>
            <person name="Yao Y."/>
            <person name="Huang Z."/>
        </authorList>
    </citation>
    <scope>NUCLEOTIDE SEQUENCE [LARGE SCALE GENOMIC DNA]</scope>
</reference>
<dbReference type="InParanoid" id="L9K443"/>
<evidence type="ECO:0000313" key="2">
    <source>
        <dbReference type="EMBL" id="ELW57423.1"/>
    </source>
</evidence>
<dbReference type="AlphaFoldDB" id="L9K443"/>
<name>L9K443_TUPCH</name>
<sequence>MWGISESVKLGSQPNPISFQHQTVLKKIVGLGHFTNACRDGGGTFQNAGPCWMGSLWPMSPKSTGVAPQRGLPEAATCREVLASVLSKAGRVPLLPSGREDQSGCCWDSFQGASHGGHLSSHASVICPARAANKHRHSERIRAADDRDSDDQLSVLSKQQALQSTDVDWK</sequence>
<protein>
    <submittedName>
        <fullName evidence="2">Uncharacterized protein</fullName>
    </submittedName>
</protein>
<evidence type="ECO:0000313" key="3">
    <source>
        <dbReference type="Proteomes" id="UP000011518"/>
    </source>
</evidence>
<evidence type="ECO:0000256" key="1">
    <source>
        <dbReference type="SAM" id="MobiDB-lite"/>
    </source>
</evidence>
<accession>L9K443</accession>
<dbReference type="Proteomes" id="UP000011518">
    <property type="component" value="Unassembled WGS sequence"/>
</dbReference>
<feature type="compositionally biased region" description="Polar residues" evidence="1">
    <location>
        <begin position="152"/>
        <end position="170"/>
    </location>
</feature>
<dbReference type="EMBL" id="KB320910">
    <property type="protein sequence ID" value="ELW57423.1"/>
    <property type="molecule type" value="Genomic_DNA"/>
</dbReference>
<feature type="region of interest" description="Disordered" evidence="1">
    <location>
        <begin position="139"/>
        <end position="170"/>
    </location>
</feature>